<gene>
    <name evidence="5" type="ORF">AB0I59_24325</name>
</gene>
<keyword evidence="6" id="KW-1185">Reference proteome</keyword>
<dbReference type="SUPFAM" id="SSF52540">
    <property type="entry name" value="P-loop containing nucleoside triphosphate hydrolases"/>
    <property type="match status" value="1"/>
</dbReference>
<dbReference type="RefSeq" id="WP_061261507.1">
    <property type="nucleotide sequence ID" value="NZ_JBFALK010000014.1"/>
</dbReference>
<dbReference type="InterPro" id="IPR017911">
    <property type="entry name" value="MacB-like_ATP-bd"/>
</dbReference>
<keyword evidence="2" id="KW-0547">Nucleotide-binding</keyword>
<evidence type="ECO:0000256" key="2">
    <source>
        <dbReference type="ARBA" id="ARBA00022741"/>
    </source>
</evidence>
<evidence type="ECO:0000313" key="6">
    <source>
        <dbReference type="Proteomes" id="UP001551675"/>
    </source>
</evidence>
<dbReference type="Pfam" id="PF00005">
    <property type="entry name" value="ABC_tran"/>
    <property type="match status" value="1"/>
</dbReference>
<accession>A0ABV3GJD5</accession>
<reference evidence="5 6" key="1">
    <citation type="submission" date="2024-06" db="EMBL/GenBank/DDBJ databases">
        <title>The Natural Products Discovery Center: Release of the First 8490 Sequenced Strains for Exploring Actinobacteria Biosynthetic Diversity.</title>
        <authorList>
            <person name="Kalkreuter E."/>
            <person name="Kautsar S.A."/>
            <person name="Yang D."/>
            <person name="Bader C.D."/>
            <person name="Teijaro C.N."/>
            <person name="Fluegel L."/>
            <person name="Davis C.M."/>
            <person name="Simpson J.R."/>
            <person name="Lauterbach L."/>
            <person name="Steele A.D."/>
            <person name="Gui C."/>
            <person name="Meng S."/>
            <person name="Li G."/>
            <person name="Viehrig K."/>
            <person name="Ye F."/>
            <person name="Su P."/>
            <person name="Kiefer A.F."/>
            <person name="Nichols A."/>
            <person name="Cepeda A.J."/>
            <person name="Yan W."/>
            <person name="Fan B."/>
            <person name="Jiang Y."/>
            <person name="Adhikari A."/>
            <person name="Zheng C.-J."/>
            <person name="Schuster L."/>
            <person name="Cowan T.M."/>
            <person name="Smanski M.J."/>
            <person name="Chevrette M.G."/>
            <person name="De Carvalho L.P.S."/>
            <person name="Shen B."/>
        </authorList>
    </citation>
    <scope>NUCLEOTIDE SEQUENCE [LARGE SCALE GENOMIC DNA]</scope>
    <source>
        <strain evidence="5 6">NPDC050100</strain>
    </source>
</reference>
<dbReference type="PANTHER" id="PTHR24220">
    <property type="entry name" value="IMPORT ATP-BINDING PROTEIN"/>
    <property type="match status" value="1"/>
</dbReference>
<name>A0ABV3GJD5_MICGL</name>
<proteinExistence type="predicted"/>
<dbReference type="Gene3D" id="3.40.50.300">
    <property type="entry name" value="P-loop containing nucleotide triphosphate hydrolases"/>
    <property type="match status" value="1"/>
</dbReference>
<dbReference type="InterPro" id="IPR027417">
    <property type="entry name" value="P-loop_NTPase"/>
</dbReference>
<dbReference type="SMART" id="SM00382">
    <property type="entry name" value="AAA"/>
    <property type="match status" value="1"/>
</dbReference>
<evidence type="ECO:0000256" key="1">
    <source>
        <dbReference type="ARBA" id="ARBA00022448"/>
    </source>
</evidence>
<dbReference type="InterPro" id="IPR015854">
    <property type="entry name" value="ABC_transpr_LolD-like"/>
</dbReference>
<dbReference type="GO" id="GO:0005524">
    <property type="term" value="F:ATP binding"/>
    <property type="evidence" value="ECO:0007669"/>
    <property type="project" value="UniProtKB-KW"/>
</dbReference>
<evidence type="ECO:0000313" key="5">
    <source>
        <dbReference type="EMBL" id="MEV0971748.1"/>
    </source>
</evidence>
<sequence>MIVQLTGVTKRYGGEVTALRDVILEIGYGELVAIVGRSGSGKSTMLNMIGTLDRPSSGVVRVGGHDVAKLNDRRLSALRAAAIGFVFQQFHLTPGVPVLDSVADGLLYSGVPARRRRVRATEALERVGLGHRLQHRPHELSGGERQRVAIARAIVGHPSLLLADEPTGNLDSRSGTGVMDLLRELHRGGTTVVVITHDRDIAASLPRRVEMLDGRVLRDLRERTPAC</sequence>
<dbReference type="InterPro" id="IPR017871">
    <property type="entry name" value="ABC_transporter-like_CS"/>
</dbReference>
<protein>
    <submittedName>
        <fullName evidence="5">ABC transporter ATP-binding protein</fullName>
    </submittedName>
</protein>
<keyword evidence="3 5" id="KW-0067">ATP-binding</keyword>
<comment type="caution">
    <text evidence="5">The sequence shown here is derived from an EMBL/GenBank/DDBJ whole genome shotgun (WGS) entry which is preliminary data.</text>
</comment>
<evidence type="ECO:0000256" key="3">
    <source>
        <dbReference type="ARBA" id="ARBA00022840"/>
    </source>
</evidence>
<keyword evidence="1" id="KW-0813">Transport</keyword>
<dbReference type="CDD" id="cd03255">
    <property type="entry name" value="ABC_MJ0796_LolCDE_FtsE"/>
    <property type="match status" value="1"/>
</dbReference>
<feature type="domain" description="ABC transporter" evidence="4">
    <location>
        <begin position="3"/>
        <end position="226"/>
    </location>
</feature>
<organism evidence="5 6">
    <name type="scientific">Microtetraspora glauca</name>
    <dbReference type="NCBI Taxonomy" id="1996"/>
    <lineage>
        <taxon>Bacteria</taxon>
        <taxon>Bacillati</taxon>
        <taxon>Actinomycetota</taxon>
        <taxon>Actinomycetes</taxon>
        <taxon>Streptosporangiales</taxon>
        <taxon>Streptosporangiaceae</taxon>
        <taxon>Microtetraspora</taxon>
    </lineage>
</organism>
<dbReference type="InterPro" id="IPR003593">
    <property type="entry name" value="AAA+_ATPase"/>
</dbReference>
<dbReference type="EMBL" id="JBFALK010000014">
    <property type="protein sequence ID" value="MEV0971748.1"/>
    <property type="molecule type" value="Genomic_DNA"/>
</dbReference>
<dbReference type="InterPro" id="IPR003439">
    <property type="entry name" value="ABC_transporter-like_ATP-bd"/>
</dbReference>
<evidence type="ECO:0000259" key="4">
    <source>
        <dbReference type="PROSITE" id="PS50893"/>
    </source>
</evidence>
<dbReference type="Proteomes" id="UP001551675">
    <property type="component" value="Unassembled WGS sequence"/>
</dbReference>
<dbReference type="PROSITE" id="PS50893">
    <property type="entry name" value="ABC_TRANSPORTER_2"/>
    <property type="match status" value="1"/>
</dbReference>
<dbReference type="PROSITE" id="PS00211">
    <property type="entry name" value="ABC_TRANSPORTER_1"/>
    <property type="match status" value="1"/>
</dbReference>